<evidence type="ECO:0000313" key="2">
    <source>
        <dbReference type="EMBL" id="AKB59026.1"/>
    </source>
</evidence>
<dbReference type="PROSITE" id="PS51379">
    <property type="entry name" value="4FE4S_FER_2"/>
    <property type="match status" value="2"/>
</dbReference>
<dbReference type="GO" id="GO:0016491">
    <property type="term" value="F:oxidoreductase activity"/>
    <property type="evidence" value="ECO:0007669"/>
    <property type="project" value="UniProtKB-ARBA"/>
</dbReference>
<dbReference type="GeneID" id="24801575"/>
<sequence>MKQLTVISGKGGTGKTTLTAAFTSLAKNAVIADCDVDAADMHLILKPDILEKEDYYSLEVARIDPELCIKCGKCREFCRYEAVNESFEVDPYECEGCAACTIVCPNGAVSMEKRVSGQSFSSETRFGPMAHARLGIGEETSGKLVSTVRTNAKKLAEQYHKDLIIIDGPPGTGCSTIAAITGTDLVLVVSEPTVSGIHDLKRVLELTAHFMIPTVICINKYDINEENTQMIENFCAEQEIPVIGRLPYNDIVTKAMLQEQTLIEYTKGSKCLNESEFADQVCQIWARVENILMGIQDKQKGIKALKMKNL</sequence>
<dbReference type="SUPFAM" id="SSF52540">
    <property type="entry name" value="P-loop containing nucleoside triphosphate hydrolases"/>
    <property type="match status" value="1"/>
</dbReference>
<dbReference type="Pfam" id="PF00037">
    <property type="entry name" value="Fer4"/>
    <property type="match status" value="2"/>
</dbReference>
<dbReference type="PANTHER" id="PTHR43534">
    <property type="entry name" value="MIND SUPERFAMILY P-LOOP ATPASE CONTAINING AN INSERTED FERREDOXIN DOMAIN"/>
    <property type="match status" value="1"/>
</dbReference>
<dbReference type="Gene3D" id="3.30.70.20">
    <property type="match status" value="1"/>
</dbReference>
<dbReference type="PROSITE" id="PS00198">
    <property type="entry name" value="4FE4S_FER_1"/>
    <property type="match status" value="1"/>
</dbReference>
<feature type="domain" description="4Fe-4S ferredoxin-type" evidence="1">
    <location>
        <begin position="85"/>
        <end position="114"/>
    </location>
</feature>
<dbReference type="PATRIC" id="fig|1434106.5.peg.3227"/>
<accession>A0A0E3LQX4</accession>
<reference evidence="2 3" key="1">
    <citation type="submission" date="2014-07" db="EMBL/GenBank/DDBJ databases">
        <title>Methanogenic archaea and the global carbon cycle.</title>
        <authorList>
            <person name="Henriksen J.R."/>
            <person name="Luke J."/>
            <person name="Reinhart S."/>
            <person name="Benedict M.N."/>
            <person name="Youngblut N.D."/>
            <person name="Metcalf M.E."/>
            <person name="Whitaker R.J."/>
            <person name="Metcalf W.W."/>
        </authorList>
    </citation>
    <scope>NUCLEOTIDE SEQUENCE [LARGE SCALE GENOMIC DNA]</scope>
    <source>
        <strain evidence="2 3">227</strain>
    </source>
</reference>
<feature type="domain" description="4Fe-4S ferredoxin-type" evidence="1">
    <location>
        <begin position="59"/>
        <end position="84"/>
    </location>
</feature>
<proteinExistence type="predicted"/>
<dbReference type="EMBL" id="CP009530">
    <property type="protein sequence ID" value="AKB59026.1"/>
    <property type="molecule type" value="Genomic_DNA"/>
</dbReference>
<dbReference type="RefSeq" id="WP_048121092.1">
    <property type="nucleotide sequence ID" value="NZ_CP009530.1"/>
</dbReference>
<dbReference type="Proteomes" id="UP000033079">
    <property type="component" value="Chromosome"/>
</dbReference>
<gene>
    <name evidence="2" type="ORF">MSBR2_2510</name>
</gene>
<dbReference type="InterPro" id="IPR002586">
    <property type="entry name" value="CobQ/CobB/MinD/ParA_Nub-bd_dom"/>
</dbReference>
<dbReference type="CDD" id="cd03110">
    <property type="entry name" value="SIMIBI_bact_arch"/>
    <property type="match status" value="1"/>
</dbReference>
<dbReference type="HOGENOM" id="CLU_067767_1_0_2"/>
<dbReference type="PANTHER" id="PTHR43534:SF1">
    <property type="entry name" value="4FE-4S CLUSTER CONTAINING PARA FAMILY ATPASE PROTEIN"/>
    <property type="match status" value="1"/>
</dbReference>
<evidence type="ECO:0000313" key="3">
    <source>
        <dbReference type="Proteomes" id="UP000033079"/>
    </source>
</evidence>
<dbReference type="KEGG" id="mbar:MSBR2_2510"/>
<organism evidence="2 3">
    <name type="scientific">Methanosarcina barkeri 227</name>
    <dbReference type="NCBI Taxonomy" id="1434106"/>
    <lineage>
        <taxon>Archaea</taxon>
        <taxon>Methanobacteriati</taxon>
        <taxon>Methanobacteriota</taxon>
        <taxon>Stenosarchaea group</taxon>
        <taxon>Methanomicrobia</taxon>
        <taxon>Methanosarcinales</taxon>
        <taxon>Methanosarcinaceae</taxon>
        <taxon>Methanosarcina</taxon>
    </lineage>
</organism>
<evidence type="ECO:0000259" key="1">
    <source>
        <dbReference type="PROSITE" id="PS51379"/>
    </source>
</evidence>
<dbReference type="Pfam" id="PF01656">
    <property type="entry name" value="CbiA"/>
    <property type="match status" value="1"/>
</dbReference>
<dbReference type="InterPro" id="IPR017900">
    <property type="entry name" value="4Fe4S_Fe_S_CS"/>
</dbReference>
<dbReference type="InterPro" id="IPR017896">
    <property type="entry name" value="4Fe4S_Fe-S-bd"/>
</dbReference>
<dbReference type="SUPFAM" id="SSF54862">
    <property type="entry name" value="4Fe-4S ferredoxins"/>
    <property type="match status" value="1"/>
</dbReference>
<dbReference type="Gene3D" id="3.40.50.300">
    <property type="entry name" value="P-loop containing nucleotide triphosphate hydrolases"/>
    <property type="match status" value="1"/>
</dbReference>
<protein>
    <submittedName>
        <fullName evidence="2">Dihydropyrimidine dehydrogenase subunit B</fullName>
    </submittedName>
</protein>
<name>A0A0E3LQX4_METBA</name>
<dbReference type="AlphaFoldDB" id="A0A0E3LQX4"/>
<dbReference type="InterPro" id="IPR027417">
    <property type="entry name" value="P-loop_NTPase"/>
</dbReference>